<dbReference type="AlphaFoldDB" id="A0A024U0V0"/>
<evidence type="ECO:0000256" key="5">
    <source>
        <dbReference type="ARBA" id="ARBA00022840"/>
    </source>
</evidence>
<name>A0A024U0V0_9STRA</name>
<reference evidence="8" key="1">
    <citation type="submission" date="2013-12" db="EMBL/GenBank/DDBJ databases">
        <title>The Genome Sequence of Aphanomyces invadans NJM9701.</title>
        <authorList>
            <consortium name="The Broad Institute Genomics Platform"/>
            <person name="Russ C."/>
            <person name="Tyler B."/>
            <person name="van West P."/>
            <person name="Dieguez-Uribeondo J."/>
            <person name="Young S.K."/>
            <person name="Zeng Q."/>
            <person name="Gargeya S."/>
            <person name="Fitzgerald M."/>
            <person name="Abouelleil A."/>
            <person name="Alvarado L."/>
            <person name="Chapman S.B."/>
            <person name="Gainer-Dewar J."/>
            <person name="Goldberg J."/>
            <person name="Griggs A."/>
            <person name="Gujja S."/>
            <person name="Hansen M."/>
            <person name="Howarth C."/>
            <person name="Imamovic A."/>
            <person name="Ireland A."/>
            <person name="Larimer J."/>
            <person name="McCowan C."/>
            <person name="Murphy C."/>
            <person name="Pearson M."/>
            <person name="Poon T.W."/>
            <person name="Priest M."/>
            <person name="Roberts A."/>
            <person name="Saif S."/>
            <person name="Shea T."/>
            <person name="Sykes S."/>
            <person name="Wortman J."/>
            <person name="Nusbaum C."/>
            <person name="Birren B."/>
        </authorList>
    </citation>
    <scope>NUCLEOTIDE SEQUENCE [LARGE SCALE GENOMIC DNA]</scope>
    <source>
        <strain evidence="8">NJM9701</strain>
    </source>
</reference>
<evidence type="ECO:0000259" key="7">
    <source>
        <dbReference type="PROSITE" id="PS50011"/>
    </source>
</evidence>
<keyword evidence="1 8" id="KW-0723">Serine/threonine-protein kinase</keyword>
<dbReference type="STRING" id="157072.A0A024U0V0"/>
<dbReference type="GO" id="GO:0005634">
    <property type="term" value="C:nucleus"/>
    <property type="evidence" value="ECO:0007669"/>
    <property type="project" value="TreeGrafter"/>
</dbReference>
<keyword evidence="4 8" id="KW-0418">Kinase</keyword>
<gene>
    <name evidence="8" type="ORF">H310_07903</name>
</gene>
<dbReference type="EMBL" id="KI913966">
    <property type="protein sequence ID" value="ETV99868.1"/>
    <property type="molecule type" value="Genomic_DNA"/>
</dbReference>
<evidence type="ECO:0000256" key="1">
    <source>
        <dbReference type="ARBA" id="ARBA00022527"/>
    </source>
</evidence>
<evidence type="ECO:0000256" key="4">
    <source>
        <dbReference type="ARBA" id="ARBA00022777"/>
    </source>
</evidence>
<evidence type="ECO:0000256" key="6">
    <source>
        <dbReference type="SAM" id="MobiDB-lite"/>
    </source>
</evidence>
<keyword evidence="3" id="KW-0547">Nucleotide-binding</keyword>
<dbReference type="VEuPathDB" id="FungiDB:H310_07903"/>
<dbReference type="GO" id="GO:0004674">
    <property type="term" value="F:protein serine/threonine kinase activity"/>
    <property type="evidence" value="ECO:0007669"/>
    <property type="project" value="UniProtKB-KW"/>
</dbReference>
<evidence type="ECO:0000313" key="8">
    <source>
        <dbReference type="EMBL" id="ETV99868.1"/>
    </source>
</evidence>
<accession>A0A024U0V0</accession>
<feature type="region of interest" description="Disordered" evidence="6">
    <location>
        <begin position="309"/>
        <end position="347"/>
    </location>
</feature>
<dbReference type="PANTHER" id="PTHR24345">
    <property type="entry name" value="SERINE/THREONINE-PROTEIN KINASE PLK"/>
    <property type="match status" value="1"/>
</dbReference>
<protein>
    <submittedName>
        <fullName evidence="8">Serine/threonine protein kinase</fullName>
    </submittedName>
</protein>
<dbReference type="GeneID" id="20084953"/>
<evidence type="ECO:0000256" key="3">
    <source>
        <dbReference type="ARBA" id="ARBA00022741"/>
    </source>
</evidence>
<evidence type="ECO:0000256" key="2">
    <source>
        <dbReference type="ARBA" id="ARBA00022679"/>
    </source>
</evidence>
<dbReference type="RefSeq" id="XP_008871644.1">
    <property type="nucleotide sequence ID" value="XM_008873422.1"/>
</dbReference>
<dbReference type="PANTHER" id="PTHR24345:SF91">
    <property type="entry name" value="SERINE_THREONINE-PROTEIN KINASE PLK4"/>
    <property type="match status" value="1"/>
</dbReference>
<sequence length="411" mass="46187">MDQYPVLKRMADAIYGEVLLCRDSATFDIVAVKKIHMHRAVQRLSGVNTNAVLHEDVRFELEVNHRVQLAGGHPHICRLRHDFTYDHLDATSKVPQPILAMVFDYCPHGELLTTLSEAKQFPEMVALRYVAQIGQAIDFLHHLHIAHRDISLENILLDGNYRAKLCDFGLACDVHTVQTSPVGKLLYMAPEVLAGEEYSPSQADMWSLGVALFTMVVGHYPFHEASMHDPFYNVHARVGVACLLRTHSVGYLSVELQNLLAKLLHVNPRERLQCHQVLAHPLIEPFVDDDFDTTSFSTVSLDNDSRVVVDSPKSDTAGNVHEPHKYQGSHIRLKKSPPSQAFNSPGKPVPPVIPADMDSLQLDEKLLAVPLHRSTHTALSQSSVGPSTKGSFKLFWKQKVQAWRHRWRGKV</sequence>
<dbReference type="SUPFAM" id="SSF56112">
    <property type="entry name" value="Protein kinase-like (PK-like)"/>
    <property type="match status" value="1"/>
</dbReference>
<dbReference type="eggNOG" id="KOG0580">
    <property type="taxonomic scope" value="Eukaryota"/>
</dbReference>
<dbReference type="PROSITE" id="PS50011">
    <property type="entry name" value="PROTEIN_KINASE_DOM"/>
    <property type="match status" value="1"/>
</dbReference>
<dbReference type="GO" id="GO:0005524">
    <property type="term" value="F:ATP binding"/>
    <property type="evidence" value="ECO:0007669"/>
    <property type="project" value="UniProtKB-KW"/>
</dbReference>
<dbReference type="InterPro" id="IPR011009">
    <property type="entry name" value="Kinase-like_dom_sf"/>
</dbReference>
<dbReference type="Gene3D" id="1.10.510.10">
    <property type="entry name" value="Transferase(Phosphotransferase) domain 1"/>
    <property type="match status" value="1"/>
</dbReference>
<dbReference type="OrthoDB" id="377346at2759"/>
<keyword evidence="2" id="KW-0808">Transferase</keyword>
<keyword evidence="5" id="KW-0067">ATP-binding</keyword>
<organism evidence="8">
    <name type="scientific">Aphanomyces invadans</name>
    <dbReference type="NCBI Taxonomy" id="157072"/>
    <lineage>
        <taxon>Eukaryota</taxon>
        <taxon>Sar</taxon>
        <taxon>Stramenopiles</taxon>
        <taxon>Oomycota</taxon>
        <taxon>Saprolegniomycetes</taxon>
        <taxon>Saprolegniales</taxon>
        <taxon>Verrucalvaceae</taxon>
        <taxon>Aphanomyces</taxon>
    </lineage>
</organism>
<dbReference type="InterPro" id="IPR000719">
    <property type="entry name" value="Prot_kinase_dom"/>
</dbReference>
<proteinExistence type="predicted"/>
<dbReference type="Pfam" id="PF00069">
    <property type="entry name" value="Pkinase"/>
    <property type="match status" value="1"/>
</dbReference>
<feature type="domain" description="Protein kinase" evidence="7">
    <location>
        <begin position="4"/>
        <end position="283"/>
    </location>
</feature>